<name>A0ACC0PKQ1_RHOML</name>
<evidence type="ECO:0000313" key="1">
    <source>
        <dbReference type="EMBL" id="KAI8566095.1"/>
    </source>
</evidence>
<keyword evidence="2" id="KW-1185">Reference proteome</keyword>
<dbReference type="EMBL" id="CM046389">
    <property type="protein sequence ID" value="KAI8566095.1"/>
    <property type="molecule type" value="Genomic_DNA"/>
</dbReference>
<protein>
    <submittedName>
        <fullName evidence="1">Uncharacterized protein</fullName>
    </submittedName>
</protein>
<organism evidence="1 2">
    <name type="scientific">Rhododendron molle</name>
    <name type="common">Chinese azalea</name>
    <name type="synonym">Azalea mollis</name>
    <dbReference type="NCBI Taxonomy" id="49168"/>
    <lineage>
        <taxon>Eukaryota</taxon>
        <taxon>Viridiplantae</taxon>
        <taxon>Streptophyta</taxon>
        <taxon>Embryophyta</taxon>
        <taxon>Tracheophyta</taxon>
        <taxon>Spermatophyta</taxon>
        <taxon>Magnoliopsida</taxon>
        <taxon>eudicotyledons</taxon>
        <taxon>Gunneridae</taxon>
        <taxon>Pentapetalae</taxon>
        <taxon>asterids</taxon>
        <taxon>Ericales</taxon>
        <taxon>Ericaceae</taxon>
        <taxon>Ericoideae</taxon>
        <taxon>Rhodoreae</taxon>
        <taxon>Rhododendron</taxon>
    </lineage>
</organism>
<reference evidence="1" key="1">
    <citation type="submission" date="2022-02" db="EMBL/GenBank/DDBJ databases">
        <title>Plant Genome Project.</title>
        <authorList>
            <person name="Zhang R.-G."/>
        </authorList>
    </citation>
    <scope>NUCLEOTIDE SEQUENCE</scope>
    <source>
        <strain evidence="1">AT1</strain>
    </source>
</reference>
<dbReference type="Proteomes" id="UP001062846">
    <property type="component" value="Chromosome 2"/>
</dbReference>
<proteinExistence type="predicted"/>
<gene>
    <name evidence="1" type="ORF">RHMOL_Rhmol02G0012900</name>
</gene>
<sequence>MRYGASTRLANNHIIERKLGNVTIESDSLIAVNLIKEVNPNHHPLCVMINEDHYLMAQTNTFTAHTYRAVANQYANYLAKLGAEHTDDLVFVMDILIVMKEVVLRDSLNIKQVLD</sequence>
<accession>A0ACC0PKQ1</accession>
<evidence type="ECO:0000313" key="2">
    <source>
        <dbReference type="Proteomes" id="UP001062846"/>
    </source>
</evidence>
<comment type="caution">
    <text evidence="1">The sequence shown here is derived from an EMBL/GenBank/DDBJ whole genome shotgun (WGS) entry which is preliminary data.</text>
</comment>